<dbReference type="GO" id="GO:0047575">
    <property type="term" value="F:4-carboxymuconolactone decarboxylase activity"/>
    <property type="evidence" value="ECO:0007669"/>
    <property type="project" value="UniProtKB-EC"/>
</dbReference>
<dbReference type="InterPro" id="IPR029032">
    <property type="entry name" value="AhpD-like"/>
</dbReference>
<dbReference type="InterPro" id="IPR029058">
    <property type="entry name" value="AB_hydrolase_fold"/>
</dbReference>
<name>A0ABT9NQY9_9ACTN</name>
<protein>
    <submittedName>
        <fullName evidence="3">3-oxoadipate enol-lactonase/4-carboxymuconolactone decarboxylase</fullName>
        <ecNumber evidence="3">3.1.1.24</ecNumber>
        <ecNumber evidence="3">4.1.1.44</ecNumber>
    </submittedName>
</protein>
<dbReference type="Pfam" id="PF12697">
    <property type="entry name" value="Abhydrolase_6"/>
    <property type="match status" value="1"/>
</dbReference>
<dbReference type="EC" id="3.1.1.24" evidence="3"/>
<dbReference type="GO" id="GO:0047570">
    <property type="term" value="F:3-oxoadipate enol-lactonase activity"/>
    <property type="evidence" value="ECO:0007669"/>
    <property type="project" value="UniProtKB-EC"/>
</dbReference>
<gene>
    <name evidence="3" type="ORF">J2S59_002656</name>
</gene>
<dbReference type="SUPFAM" id="SSF53474">
    <property type="entry name" value="alpha/beta-Hydrolases"/>
    <property type="match status" value="1"/>
</dbReference>
<keyword evidence="4" id="KW-1185">Reference proteome</keyword>
<evidence type="ECO:0000313" key="4">
    <source>
        <dbReference type="Proteomes" id="UP001240447"/>
    </source>
</evidence>
<dbReference type="EC" id="4.1.1.44" evidence="3"/>
<dbReference type="SUPFAM" id="SSF69118">
    <property type="entry name" value="AhpD-like"/>
    <property type="match status" value="1"/>
</dbReference>
<dbReference type="InterPro" id="IPR050266">
    <property type="entry name" value="AB_hydrolase_sf"/>
</dbReference>
<feature type="domain" description="Carboxymuconolactone decarboxylase-like" evidence="1">
    <location>
        <begin position="308"/>
        <end position="376"/>
    </location>
</feature>
<proteinExistence type="predicted"/>
<dbReference type="PANTHER" id="PTHR43798">
    <property type="entry name" value="MONOACYLGLYCEROL LIPASE"/>
    <property type="match status" value="1"/>
</dbReference>
<dbReference type="InterPro" id="IPR003779">
    <property type="entry name" value="CMD-like"/>
</dbReference>
<reference evidence="3 4" key="1">
    <citation type="submission" date="2023-07" db="EMBL/GenBank/DDBJ databases">
        <title>Sequencing the genomes of 1000 actinobacteria strains.</title>
        <authorList>
            <person name="Klenk H.-P."/>
        </authorList>
    </citation>
    <scope>NUCLEOTIDE SEQUENCE [LARGE SCALE GENOMIC DNA]</scope>
    <source>
        <strain evidence="3 4">GD13</strain>
    </source>
</reference>
<organism evidence="3 4">
    <name type="scientific">Nocardioides massiliensis</name>
    <dbReference type="NCBI Taxonomy" id="1325935"/>
    <lineage>
        <taxon>Bacteria</taxon>
        <taxon>Bacillati</taxon>
        <taxon>Actinomycetota</taxon>
        <taxon>Actinomycetes</taxon>
        <taxon>Propionibacteriales</taxon>
        <taxon>Nocardioidaceae</taxon>
        <taxon>Nocardioides</taxon>
    </lineage>
</organism>
<evidence type="ECO:0000313" key="3">
    <source>
        <dbReference type="EMBL" id="MDP9822847.1"/>
    </source>
</evidence>
<dbReference type="Pfam" id="PF02627">
    <property type="entry name" value="CMD"/>
    <property type="match status" value="1"/>
</dbReference>
<evidence type="ECO:0000259" key="1">
    <source>
        <dbReference type="Pfam" id="PF02627"/>
    </source>
</evidence>
<feature type="domain" description="AB hydrolase-1" evidence="2">
    <location>
        <begin position="29"/>
        <end position="262"/>
    </location>
</feature>
<dbReference type="PRINTS" id="PR00111">
    <property type="entry name" value="ABHYDROLASE"/>
</dbReference>
<dbReference type="InterPro" id="IPR000073">
    <property type="entry name" value="AB_hydrolase_1"/>
</dbReference>
<accession>A0ABT9NQY9</accession>
<dbReference type="RefSeq" id="WP_306825202.1">
    <property type="nucleotide sequence ID" value="NZ_JAUSQM010000001.1"/>
</dbReference>
<sequence>MNPSHRSPSGPIVTLVSFNHRVERPLLVLGPALGTSVRPLWEEVAAHLDADYHVVGWDLPGHGTNNYPVPEQFTINELTAALLAALSPVFADRNAGGGHLHYAGCGIGGVVGLQLGLDIRERVDALVVAGMGAVGTAASHWVERAGLTSTSDLAALTDQLLTGVVAPQLLTDRQATAAALVRAFTEIDPPGLSAAGYALRSFDLRAELPRMIPPVLVVTGSEDRIAPVRTAHELANDVPRGAVMTLEGVGHLAPAEDPSALAHLIREHTTPEGAPAPTTDHDREWERLLSAGAVTFESLASRQSPYELVQRPGLDEATRHALIICALATAGRLQELADHVRSAQRAGVGVGAIGEVLLLVAAYGGMPVARSAADVVARTLYGTRR</sequence>
<dbReference type="Gene3D" id="1.20.1290.10">
    <property type="entry name" value="AhpD-like"/>
    <property type="match status" value="1"/>
</dbReference>
<evidence type="ECO:0000259" key="2">
    <source>
        <dbReference type="Pfam" id="PF12697"/>
    </source>
</evidence>
<dbReference type="Gene3D" id="3.40.50.1820">
    <property type="entry name" value="alpha/beta hydrolase"/>
    <property type="match status" value="1"/>
</dbReference>
<keyword evidence="3" id="KW-0456">Lyase</keyword>
<comment type="caution">
    <text evidence="3">The sequence shown here is derived from an EMBL/GenBank/DDBJ whole genome shotgun (WGS) entry which is preliminary data.</text>
</comment>
<dbReference type="Proteomes" id="UP001240447">
    <property type="component" value="Unassembled WGS sequence"/>
</dbReference>
<dbReference type="EMBL" id="JAUSQM010000001">
    <property type="protein sequence ID" value="MDP9822847.1"/>
    <property type="molecule type" value="Genomic_DNA"/>
</dbReference>
<keyword evidence="3" id="KW-0378">Hydrolase</keyword>